<proteinExistence type="predicted"/>
<dbReference type="Pfam" id="PF13621">
    <property type="entry name" value="Cupin_8"/>
    <property type="match status" value="1"/>
</dbReference>
<evidence type="ECO:0000256" key="3">
    <source>
        <dbReference type="ARBA" id="ARBA00037342"/>
    </source>
</evidence>
<dbReference type="SMART" id="SM00558">
    <property type="entry name" value="JmjC"/>
    <property type="match status" value="1"/>
</dbReference>
<evidence type="ECO:0000256" key="1">
    <source>
        <dbReference type="ARBA" id="ARBA00004496"/>
    </source>
</evidence>
<organism evidence="5 6">
    <name type="scientific">Myotis davidii</name>
    <name type="common">David's myotis</name>
    <dbReference type="NCBI Taxonomy" id="225400"/>
    <lineage>
        <taxon>Eukaryota</taxon>
        <taxon>Metazoa</taxon>
        <taxon>Chordata</taxon>
        <taxon>Craniata</taxon>
        <taxon>Vertebrata</taxon>
        <taxon>Euteleostomi</taxon>
        <taxon>Mammalia</taxon>
        <taxon>Eutheria</taxon>
        <taxon>Laurasiatheria</taxon>
        <taxon>Chiroptera</taxon>
        <taxon>Yangochiroptera</taxon>
        <taxon>Vespertilionidae</taxon>
        <taxon>Myotis</taxon>
    </lineage>
</organism>
<dbReference type="AlphaFoldDB" id="L5LT44"/>
<comment type="subcellular location">
    <subcellularLocation>
        <location evidence="1">Cytoplasm</location>
    </subcellularLocation>
</comment>
<gene>
    <name evidence="5" type="ORF">MDA_GLEAN10000517</name>
</gene>
<keyword evidence="2" id="KW-0963">Cytoplasm</keyword>
<dbReference type="PANTHER" id="PTHR12461">
    <property type="entry name" value="HYPOXIA-INDUCIBLE FACTOR 1 ALPHA INHIBITOR-RELATED"/>
    <property type="match status" value="1"/>
</dbReference>
<evidence type="ECO:0000259" key="4">
    <source>
        <dbReference type="PROSITE" id="PS51184"/>
    </source>
</evidence>
<dbReference type="Gene3D" id="2.60.120.10">
    <property type="entry name" value="Jelly Rolls"/>
    <property type="match status" value="1"/>
</dbReference>
<name>L5LT44_MYODS</name>
<protein>
    <submittedName>
        <fullName evidence="5">HSPB1-associated protein 1</fullName>
    </submittedName>
</protein>
<dbReference type="PANTHER" id="PTHR12461:SF43">
    <property type="entry name" value="HSPB1-ASSOCIATED PROTEIN 1"/>
    <property type="match status" value="1"/>
</dbReference>
<accession>L5LT44</accession>
<dbReference type="SUPFAM" id="SSF51197">
    <property type="entry name" value="Clavaminate synthase-like"/>
    <property type="match status" value="1"/>
</dbReference>
<evidence type="ECO:0000313" key="6">
    <source>
        <dbReference type="Proteomes" id="UP000010556"/>
    </source>
</evidence>
<dbReference type="PRINTS" id="PR01886">
    <property type="entry name" value="PASS1"/>
</dbReference>
<evidence type="ECO:0000256" key="2">
    <source>
        <dbReference type="ARBA" id="ARBA00022490"/>
    </source>
</evidence>
<sequence length="377" mass="41776">MPACQITPKCLPFQADLAANCSPTNASACLITSNCPPLPPWSGPQLPSPVILVPPTALPCWPGCPQLPSPAGLITLNGLCFDPHHHGFVWKEVGHPIPYEESSVFSKVNVVNPDVKRFPRFQKARRHVVTLSPGQVLFVPRHWWHYVESVDPVTVTINSWIELEEDHQARVEEAITRMLVCALKTAEDPHSTRAWLNPTEVEETSHEVNCCYLNRAVTAFFDHYRTSKTVEIQTLRTNGEHMKKEEFNVHNLMEVEQTGSQNLTLGTVGEQAACPFGPDLVPVLPSSEDPPSETGGMFKNDGKDFVGKAGEHFDKLHCTKKQQMMSGRENEIVEHIASNSTMAPSQTLISTDDLLDCLVNPQVTKIVAQLLIQGRSL</sequence>
<dbReference type="InterPro" id="IPR014710">
    <property type="entry name" value="RmlC-like_jellyroll"/>
</dbReference>
<reference evidence="6" key="1">
    <citation type="journal article" date="2013" name="Science">
        <title>Comparative analysis of bat genomes provides insight into the evolution of flight and immunity.</title>
        <authorList>
            <person name="Zhang G."/>
            <person name="Cowled C."/>
            <person name="Shi Z."/>
            <person name="Huang Z."/>
            <person name="Bishop-Lilly K.A."/>
            <person name="Fang X."/>
            <person name="Wynne J.W."/>
            <person name="Xiong Z."/>
            <person name="Baker M.L."/>
            <person name="Zhao W."/>
            <person name="Tachedjian M."/>
            <person name="Zhu Y."/>
            <person name="Zhou P."/>
            <person name="Jiang X."/>
            <person name="Ng J."/>
            <person name="Yang L."/>
            <person name="Wu L."/>
            <person name="Xiao J."/>
            <person name="Feng Y."/>
            <person name="Chen Y."/>
            <person name="Sun X."/>
            <person name="Zhang Y."/>
            <person name="Marsh G.A."/>
            <person name="Crameri G."/>
            <person name="Broder C.C."/>
            <person name="Frey K.G."/>
            <person name="Wang L.F."/>
            <person name="Wang J."/>
        </authorList>
    </citation>
    <scope>NUCLEOTIDE SEQUENCE [LARGE SCALE GENOMIC DNA]</scope>
</reference>
<dbReference type="InterPro" id="IPR013296">
    <property type="entry name" value="HSPB1-associated_protein_1"/>
</dbReference>
<comment type="function">
    <text evidence="3">May play a role in cellular stress response.</text>
</comment>
<dbReference type="Proteomes" id="UP000010556">
    <property type="component" value="Unassembled WGS sequence"/>
</dbReference>
<dbReference type="InterPro" id="IPR003347">
    <property type="entry name" value="JmjC_dom"/>
</dbReference>
<evidence type="ECO:0000313" key="5">
    <source>
        <dbReference type="EMBL" id="ELK29200.1"/>
    </source>
</evidence>
<keyword evidence="6" id="KW-1185">Reference proteome</keyword>
<dbReference type="GO" id="GO:0005737">
    <property type="term" value="C:cytoplasm"/>
    <property type="evidence" value="ECO:0007669"/>
    <property type="project" value="UniProtKB-SubCell"/>
</dbReference>
<feature type="domain" description="JmjC" evidence="4">
    <location>
        <begin position="1"/>
        <end position="176"/>
    </location>
</feature>
<dbReference type="EMBL" id="KB108150">
    <property type="protein sequence ID" value="ELK29200.1"/>
    <property type="molecule type" value="Genomic_DNA"/>
</dbReference>
<dbReference type="InterPro" id="IPR041667">
    <property type="entry name" value="Cupin_8"/>
</dbReference>
<dbReference type="PROSITE" id="PS51184">
    <property type="entry name" value="JMJC"/>
    <property type="match status" value="1"/>
</dbReference>